<name>A0A655AWT0_MYCTX</name>
<evidence type="ECO:0000313" key="1">
    <source>
        <dbReference type="EMBL" id="CKU89141.1"/>
    </source>
</evidence>
<reference evidence="1 2" key="1">
    <citation type="submission" date="2015-03" db="EMBL/GenBank/DDBJ databases">
        <authorList>
            <consortium name="Pathogen Informatics"/>
        </authorList>
    </citation>
    <scope>NUCLEOTIDE SEQUENCE [LARGE SCALE GENOMIC DNA]</scope>
    <source>
        <strain evidence="1 2">Bir 185</strain>
    </source>
</reference>
<dbReference type="EMBL" id="CNFT01003305">
    <property type="protein sequence ID" value="CKU89141.1"/>
    <property type="molecule type" value="Genomic_DNA"/>
</dbReference>
<dbReference type="Proteomes" id="UP000050164">
    <property type="component" value="Unassembled WGS sequence"/>
</dbReference>
<sequence length="61" mass="7134">MSCIFQVDIIFSIDLDDITTLDFIDNISVFKLIVWILHQEFFTKEGIIRNFPIIVMIVVTV</sequence>
<gene>
    <name evidence="1" type="ORF">ERS027659_05311</name>
</gene>
<evidence type="ECO:0000313" key="2">
    <source>
        <dbReference type="Proteomes" id="UP000050164"/>
    </source>
</evidence>
<proteinExistence type="predicted"/>
<organism evidence="1 2">
    <name type="scientific">Mycobacterium tuberculosis</name>
    <dbReference type="NCBI Taxonomy" id="1773"/>
    <lineage>
        <taxon>Bacteria</taxon>
        <taxon>Bacillati</taxon>
        <taxon>Actinomycetota</taxon>
        <taxon>Actinomycetes</taxon>
        <taxon>Mycobacteriales</taxon>
        <taxon>Mycobacteriaceae</taxon>
        <taxon>Mycobacterium</taxon>
        <taxon>Mycobacterium tuberculosis complex</taxon>
    </lineage>
</organism>
<dbReference type="AlphaFoldDB" id="A0A655AWT0"/>
<protein>
    <submittedName>
        <fullName evidence="1">Uncharacterized protein</fullName>
    </submittedName>
</protein>
<accession>A0A655AWT0</accession>